<dbReference type="GO" id="GO:0004357">
    <property type="term" value="F:glutamate-cysteine ligase activity"/>
    <property type="evidence" value="ECO:0007669"/>
    <property type="project" value="UniProtKB-EC"/>
</dbReference>
<organism evidence="6 7">
    <name type="scientific">Glutamicibacter halophytocola</name>
    <dbReference type="NCBI Taxonomy" id="1933880"/>
    <lineage>
        <taxon>Bacteria</taxon>
        <taxon>Bacillati</taxon>
        <taxon>Actinomycetota</taxon>
        <taxon>Actinomycetes</taxon>
        <taxon>Micrococcales</taxon>
        <taxon>Micrococcaceae</taxon>
        <taxon>Glutamicibacter</taxon>
    </lineage>
</organism>
<name>A0AA94XQR8_9MICC</name>
<evidence type="ECO:0000256" key="1">
    <source>
        <dbReference type="ARBA" id="ARBA00022598"/>
    </source>
</evidence>
<dbReference type="AlphaFoldDB" id="A0AA94XQR8"/>
<reference evidence="6" key="1">
    <citation type="journal article" date="2022" name="Pest Manag. Sci.">
        <title>Glutamicibacter halophytocola-mediated host fitness of potato tuber moth on Solanaceae crops.</title>
        <authorList>
            <person name="Wang W."/>
            <person name="Xiao G."/>
            <person name="Du G."/>
            <person name="Chang L."/>
            <person name="Yang Y."/>
            <person name="Ye J."/>
            <person name="Chen B."/>
        </authorList>
    </citation>
    <scope>NUCLEOTIDE SEQUENCE</scope>
    <source>
        <strain evidence="6">S2</strain>
    </source>
</reference>
<dbReference type="PANTHER" id="PTHR36510">
    <property type="entry name" value="GLUTAMATE--CYSTEINE LIGASE 2-RELATED"/>
    <property type="match status" value="1"/>
</dbReference>
<dbReference type="InterPro" id="IPR011793">
    <property type="entry name" value="YbdK"/>
</dbReference>
<evidence type="ECO:0000256" key="5">
    <source>
        <dbReference type="HAMAP-Rule" id="MF_01609"/>
    </source>
</evidence>
<dbReference type="HAMAP" id="MF_01609">
    <property type="entry name" value="Glu_cys_ligase_2"/>
    <property type="match status" value="1"/>
</dbReference>
<comment type="catalytic activity">
    <reaction evidence="4 5">
        <text>L-cysteine + L-glutamate + ATP = gamma-L-glutamyl-L-cysteine + ADP + phosphate + H(+)</text>
        <dbReference type="Rhea" id="RHEA:13285"/>
        <dbReference type="ChEBI" id="CHEBI:15378"/>
        <dbReference type="ChEBI" id="CHEBI:29985"/>
        <dbReference type="ChEBI" id="CHEBI:30616"/>
        <dbReference type="ChEBI" id="CHEBI:35235"/>
        <dbReference type="ChEBI" id="CHEBI:43474"/>
        <dbReference type="ChEBI" id="CHEBI:58173"/>
        <dbReference type="ChEBI" id="CHEBI:456216"/>
        <dbReference type="EC" id="6.3.2.2"/>
    </reaction>
</comment>
<dbReference type="InterPro" id="IPR014746">
    <property type="entry name" value="Gln_synth/guanido_kin_cat_dom"/>
</dbReference>
<evidence type="ECO:0000256" key="4">
    <source>
        <dbReference type="ARBA" id="ARBA00048819"/>
    </source>
</evidence>
<gene>
    <name evidence="6" type="ORF">NUH22_15525</name>
</gene>
<sequence length="359" mass="39486">MSTFGIEEEFFLFDGETGLPADSAGEQFRHVLDIRRDGEVQNEFLACQIEHASSICHDREQALEELAGFRRDLAAQAASLQLLVGGVGTAPMAAPWPPELTDNERYRQIGNFLSGIATEHYVCGLHVHVSIPDPQSGVMALNFLRGWLPFLCALGANSPYWKGADSNFSSWRTIHSRQWSVQGIPPYFKDYEDYSARLERINGMPAVPDSGHIGWAARLSDKYPTIEVRVADSQLRAQDSVLLAVLMRGLVDTAVAGKHPPAEYLPEILDLSLWQSAKHGTSGAQVDTETGRFASVEDLAGRMLRLIEHALKAHGDYEFAVISLRNLLEAGNGAVRQRAAFDQGGILHLLANAHAEMQV</sequence>
<dbReference type="RefSeq" id="WP_257745554.1">
    <property type="nucleotide sequence ID" value="NZ_CP102487.1"/>
</dbReference>
<evidence type="ECO:0000313" key="6">
    <source>
        <dbReference type="EMBL" id="UUX58686.1"/>
    </source>
</evidence>
<comment type="similarity">
    <text evidence="5">Belongs to the glutamate--cysteine ligase type 2 family. YbdK subfamily.</text>
</comment>
<dbReference type="InterPro" id="IPR006336">
    <property type="entry name" value="GCS2"/>
</dbReference>
<accession>A0AA94XQR8</accession>
<dbReference type="SUPFAM" id="SSF55931">
    <property type="entry name" value="Glutamine synthetase/guanido kinase"/>
    <property type="match status" value="1"/>
</dbReference>
<dbReference type="Pfam" id="PF04107">
    <property type="entry name" value="GCS2"/>
    <property type="match status" value="1"/>
</dbReference>
<dbReference type="EMBL" id="CP102487">
    <property type="protein sequence ID" value="UUX58686.1"/>
    <property type="molecule type" value="Genomic_DNA"/>
</dbReference>
<dbReference type="NCBIfam" id="TIGR02050">
    <property type="entry name" value="gshA_cyan_rel"/>
    <property type="match status" value="1"/>
</dbReference>
<dbReference type="InterPro" id="IPR050141">
    <property type="entry name" value="GCL_type2/YbdK_subfam"/>
</dbReference>
<dbReference type="Proteomes" id="UP001060018">
    <property type="component" value="Chromosome"/>
</dbReference>
<dbReference type="Gene3D" id="3.30.590.20">
    <property type="match status" value="1"/>
</dbReference>
<evidence type="ECO:0000313" key="7">
    <source>
        <dbReference type="Proteomes" id="UP001060018"/>
    </source>
</evidence>
<dbReference type="PANTHER" id="PTHR36510:SF1">
    <property type="entry name" value="GLUTAMATE--CYSTEINE LIGASE 2-RELATED"/>
    <property type="match status" value="1"/>
</dbReference>
<protein>
    <recommendedName>
        <fullName evidence="5">Putative glutamate--cysteine ligase 2</fullName>
        <ecNumber evidence="5">6.3.2.2</ecNumber>
    </recommendedName>
    <alternativeName>
        <fullName evidence="5">Gamma-glutamylcysteine synthetase 2</fullName>
        <shortName evidence="5">GCS 2</shortName>
        <shortName evidence="5">Gamma-GCS 2</shortName>
    </alternativeName>
</protein>
<keyword evidence="3 5" id="KW-0067">ATP-binding</keyword>
<dbReference type="GO" id="GO:0005524">
    <property type="term" value="F:ATP binding"/>
    <property type="evidence" value="ECO:0007669"/>
    <property type="project" value="UniProtKB-KW"/>
</dbReference>
<dbReference type="EC" id="6.3.2.2" evidence="5"/>
<evidence type="ECO:0000256" key="3">
    <source>
        <dbReference type="ARBA" id="ARBA00022840"/>
    </source>
</evidence>
<comment type="function">
    <text evidence="5">ATP-dependent carboxylate-amine ligase which exhibits weak glutamate--cysteine ligase activity.</text>
</comment>
<evidence type="ECO:0000256" key="2">
    <source>
        <dbReference type="ARBA" id="ARBA00022741"/>
    </source>
</evidence>
<dbReference type="GO" id="GO:0042398">
    <property type="term" value="P:modified amino acid biosynthetic process"/>
    <property type="evidence" value="ECO:0007669"/>
    <property type="project" value="InterPro"/>
</dbReference>
<keyword evidence="1 5" id="KW-0436">Ligase</keyword>
<keyword evidence="2 5" id="KW-0547">Nucleotide-binding</keyword>
<proteinExistence type="inferred from homology"/>